<sequence>MSFQMVVTEPRLYPGYGSRLRGMRCIILHFSEAEVSVPLKMLSFAQSSLAVVIVVVAIVTTVFKPGSIQLRNVSPTLEVSSETTDVYSALLARVNKERAANGLPSLCASAKLQKAAQRQSEDMAANDFLHHVGSDGSTVPSRISEAGYKYKSIAENVAGGQADAEAVVVTWMNSTGHRMNILGDYTHFGAGYTFNPDGMYTHYWAQEFATSDVESCDVSQVM</sequence>
<comment type="caution">
    <text evidence="3">The sequence shown here is derived from an EMBL/GenBank/DDBJ whole genome shotgun (WGS) entry which is preliminary data.</text>
</comment>
<name>W2ZS37_PHYNI</name>
<dbReference type="OrthoDB" id="568194at2759"/>
<dbReference type="EMBL" id="ANIY01000995">
    <property type="protein sequence ID" value="ETP50157.1"/>
    <property type="molecule type" value="Genomic_DNA"/>
</dbReference>
<evidence type="ECO:0000313" key="4">
    <source>
        <dbReference type="Proteomes" id="UP000018948"/>
    </source>
</evidence>
<proteinExistence type="predicted"/>
<dbReference type="CDD" id="cd05379">
    <property type="entry name" value="CAP_bacterial"/>
    <property type="match status" value="1"/>
</dbReference>
<keyword evidence="1" id="KW-1133">Transmembrane helix</keyword>
<dbReference type="Pfam" id="PF00188">
    <property type="entry name" value="CAP"/>
    <property type="match status" value="1"/>
</dbReference>
<dbReference type="SUPFAM" id="SSF55797">
    <property type="entry name" value="PR-1-like"/>
    <property type="match status" value="1"/>
</dbReference>
<keyword evidence="1" id="KW-0812">Transmembrane</keyword>
<dbReference type="InterPro" id="IPR014044">
    <property type="entry name" value="CAP_dom"/>
</dbReference>
<evidence type="ECO:0000256" key="1">
    <source>
        <dbReference type="SAM" id="Phobius"/>
    </source>
</evidence>
<dbReference type="AlphaFoldDB" id="W2ZS37"/>
<dbReference type="PANTHER" id="PTHR31157">
    <property type="entry name" value="SCP DOMAIN-CONTAINING PROTEIN"/>
    <property type="match status" value="1"/>
</dbReference>
<dbReference type="Gene3D" id="3.40.33.10">
    <property type="entry name" value="CAP"/>
    <property type="match status" value="1"/>
</dbReference>
<dbReference type="Proteomes" id="UP000018948">
    <property type="component" value="Unassembled WGS sequence"/>
</dbReference>
<gene>
    <name evidence="3" type="ORF">F442_04425</name>
</gene>
<organism evidence="3 4">
    <name type="scientific">Phytophthora nicotianae P10297</name>
    <dbReference type="NCBI Taxonomy" id="1317064"/>
    <lineage>
        <taxon>Eukaryota</taxon>
        <taxon>Sar</taxon>
        <taxon>Stramenopiles</taxon>
        <taxon>Oomycota</taxon>
        <taxon>Peronosporomycetes</taxon>
        <taxon>Peronosporales</taxon>
        <taxon>Peronosporaceae</taxon>
        <taxon>Phytophthora</taxon>
    </lineage>
</organism>
<evidence type="ECO:0000313" key="3">
    <source>
        <dbReference type="EMBL" id="ETP50157.1"/>
    </source>
</evidence>
<dbReference type="InterPro" id="IPR035940">
    <property type="entry name" value="CAP_sf"/>
</dbReference>
<protein>
    <recommendedName>
        <fullName evidence="2">SCP domain-containing protein</fullName>
    </recommendedName>
</protein>
<keyword evidence="1" id="KW-0472">Membrane</keyword>
<feature type="transmembrane region" description="Helical" evidence="1">
    <location>
        <begin position="44"/>
        <end position="63"/>
    </location>
</feature>
<reference evidence="3 4" key="1">
    <citation type="submission" date="2013-11" db="EMBL/GenBank/DDBJ databases">
        <title>The Genome Sequence of Phytophthora parasitica P10297.</title>
        <authorList>
            <consortium name="The Broad Institute Genomics Platform"/>
            <person name="Russ C."/>
            <person name="Tyler B."/>
            <person name="Panabieres F."/>
            <person name="Shan W."/>
            <person name="Tripathy S."/>
            <person name="Grunwald N."/>
            <person name="Machado M."/>
            <person name="Johnson C.S."/>
            <person name="Walker B."/>
            <person name="Young S.K."/>
            <person name="Zeng Q."/>
            <person name="Gargeya S."/>
            <person name="Fitzgerald M."/>
            <person name="Haas B."/>
            <person name="Abouelleil A."/>
            <person name="Allen A.W."/>
            <person name="Alvarado L."/>
            <person name="Arachchi H.M."/>
            <person name="Berlin A.M."/>
            <person name="Chapman S.B."/>
            <person name="Gainer-Dewar J."/>
            <person name="Goldberg J."/>
            <person name="Griggs A."/>
            <person name="Gujja S."/>
            <person name="Hansen M."/>
            <person name="Howarth C."/>
            <person name="Imamovic A."/>
            <person name="Ireland A."/>
            <person name="Larimer J."/>
            <person name="McCowan C."/>
            <person name="Murphy C."/>
            <person name="Pearson M."/>
            <person name="Poon T.W."/>
            <person name="Priest M."/>
            <person name="Roberts A."/>
            <person name="Saif S."/>
            <person name="Shea T."/>
            <person name="Sisk P."/>
            <person name="Sykes S."/>
            <person name="Wortman J."/>
            <person name="Nusbaum C."/>
            <person name="Birren B."/>
        </authorList>
    </citation>
    <scope>NUCLEOTIDE SEQUENCE [LARGE SCALE GENOMIC DNA]</scope>
    <source>
        <strain evidence="3 4">P10297</strain>
    </source>
</reference>
<feature type="domain" description="SCP" evidence="2">
    <location>
        <begin position="91"/>
        <end position="208"/>
    </location>
</feature>
<dbReference type="PANTHER" id="PTHR31157:SF1">
    <property type="entry name" value="SCP DOMAIN-CONTAINING PROTEIN"/>
    <property type="match status" value="1"/>
</dbReference>
<accession>W2ZS37</accession>
<evidence type="ECO:0000259" key="2">
    <source>
        <dbReference type="Pfam" id="PF00188"/>
    </source>
</evidence>